<dbReference type="Gene3D" id="3.40.50.300">
    <property type="entry name" value="P-loop containing nucleotide triphosphate hydrolases"/>
    <property type="match status" value="2"/>
</dbReference>
<dbReference type="PANTHER" id="PTHR19211:SF69">
    <property type="entry name" value="ATP-BINDING PROTEIN UUP"/>
    <property type="match status" value="1"/>
</dbReference>
<evidence type="ECO:0000256" key="2">
    <source>
        <dbReference type="ARBA" id="ARBA00022741"/>
    </source>
</evidence>
<dbReference type="InterPro" id="IPR003439">
    <property type="entry name" value="ABC_transporter-like_ATP-bd"/>
</dbReference>
<comment type="caution">
    <text evidence="5">The sequence shown here is derived from an EMBL/GenBank/DDBJ whole genome shotgun (WGS) entry which is preliminary data.</text>
</comment>
<feature type="domain" description="ABC transporter" evidence="4">
    <location>
        <begin position="267"/>
        <end position="483"/>
    </location>
</feature>
<keyword evidence="6" id="KW-1185">Reference proteome</keyword>
<accession>A0A0Q1AB50</accession>
<dbReference type="InterPro" id="IPR032781">
    <property type="entry name" value="ABC_tran_Xtn"/>
</dbReference>
<dbReference type="InterPro" id="IPR003593">
    <property type="entry name" value="AAA+_ATPase"/>
</dbReference>
<dbReference type="PATRIC" id="fig|1544416.3.peg.2000"/>
<sequence>MGRSGAISRSGSVGVMPQFFEGGTVRDVLLSVAPRPVRSAAKEVRAAEGALVEGGDRAACRYAEAWGRWGGVGGYDAEVLWDFCATEALGVPLTECWDRPIRTLSGGEQKRLILTSLFYGKDDILLLDEPDNFLDIPGKYWLENMLRETDKLVLYVSHDREFLSHTATAVVTRELSERGNTCWVHSGGFDSYRAAREERLSRQDELRRRWEEDRAHLREMVRTYKNKAAYNSDMASRYRAAQTRLKRFELTGAPEKRPRQEKVEMRLRGGRTGKKVLVCEEFALPGLTLPFNYEVRYGDRIGVLGPNGEGKSLFLRLLASQVGGNGGEDNPVRYKGKVVGGSRVYPGYFAQKQGRPELAGRTLLDILHRGEGRREGMPRQEATGALARYGLARSAEQNFEDLSGGQKARFQILLVELEGATMLLLDEPTDNLDLESAEALQEGLRAFAGTVLAVTHDRWFTRDFDRFLIFSRDGSVMESDRPIWE</sequence>
<dbReference type="STRING" id="1544416.Cocul_02001"/>
<dbReference type="AlphaFoldDB" id="A0A0Q1AB50"/>
<dbReference type="SMART" id="SM00382">
    <property type="entry name" value="AAA"/>
    <property type="match status" value="1"/>
</dbReference>
<proteinExistence type="predicted"/>
<evidence type="ECO:0000259" key="4">
    <source>
        <dbReference type="PROSITE" id="PS50893"/>
    </source>
</evidence>
<dbReference type="PROSITE" id="PS50893">
    <property type="entry name" value="ABC_TRANSPORTER_2"/>
    <property type="match status" value="1"/>
</dbReference>
<dbReference type="InterPro" id="IPR050611">
    <property type="entry name" value="ABCF"/>
</dbReference>
<dbReference type="Pfam" id="PF00005">
    <property type="entry name" value="ABC_tran"/>
    <property type="match status" value="2"/>
</dbReference>
<dbReference type="GO" id="GO:0016887">
    <property type="term" value="F:ATP hydrolysis activity"/>
    <property type="evidence" value="ECO:0007669"/>
    <property type="project" value="InterPro"/>
</dbReference>
<name>A0A0Q1AB50_9CORY</name>
<dbReference type="Pfam" id="PF12848">
    <property type="entry name" value="ABC_tran_Xtn"/>
    <property type="match status" value="1"/>
</dbReference>
<gene>
    <name evidence="5" type="primary">yheS_2</name>
    <name evidence="5" type="ORF">Cocul_02001</name>
</gene>
<keyword evidence="1" id="KW-0677">Repeat</keyword>
<keyword evidence="3 5" id="KW-0067">ATP-binding</keyword>
<evidence type="ECO:0000256" key="3">
    <source>
        <dbReference type="ARBA" id="ARBA00022840"/>
    </source>
</evidence>
<evidence type="ECO:0000256" key="1">
    <source>
        <dbReference type="ARBA" id="ARBA00022737"/>
    </source>
</evidence>
<reference evidence="5 6" key="1">
    <citation type="submission" date="2015-10" db="EMBL/GenBank/DDBJ databases">
        <title>Corynebacteirum lowii and Corynebacterium oculi species nova, derived from human clinical disease and and emended description of Corynebacterium mastiditis.</title>
        <authorList>
            <person name="Bernard K."/>
            <person name="Pacheco A.L."/>
            <person name="Mcdougall C."/>
            <person name="Burtx T."/>
            <person name="Weibe D."/>
            <person name="Tyler S."/>
            <person name="Olson A.B."/>
            <person name="Cnockaert M."/>
            <person name="Eguchi H."/>
            <person name="Kuwahara T."/>
            <person name="Nakayama-Imaohji H."/>
            <person name="Boudewijins M."/>
            <person name="Van Hoecke F."/>
            <person name="Bernier A.-M."/>
            <person name="Vandamme P."/>
        </authorList>
    </citation>
    <scope>NUCLEOTIDE SEQUENCE [LARGE SCALE GENOMIC DNA]</scope>
    <source>
        <strain evidence="5 6">NML 130210</strain>
    </source>
</reference>
<protein>
    <submittedName>
        <fullName evidence="5">Putative ABC transporter ATP-binding protein YheS</fullName>
    </submittedName>
</protein>
<dbReference type="PANTHER" id="PTHR19211">
    <property type="entry name" value="ATP-BINDING TRANSPORT PROTEIN-RELATED"/>
    <property type="match status" value="1"/>
</dbReference>
<dbReference type="CDD" id="cd03221">
    <property type="entry name" value="ABCF_EF-3"/>
    <property type="match status" value="1"/>
</dbReference>
<dbReference type="SUPFAM" id="SSF53795">
    <property type="entry name" value="PEP carboxykinase-like"/>
    <property type="match status" value="1"/>
</dbReference>
<keyword evidence="2" id="KW-0547">Nucleotide-binding</keyword>
<evidence type="ECO:0000313" key="6">
    <source>
        <dbReference type="Proteomes" id="UP000050517"/>
    </source>
</evidence>
<dbReference type="GO" id="GO:0005524">
    <property type="term" value="F:ATP binding"/>
    <property type="evidence" value="ECO:0007669"/>
    <property type="project" value="UniProtKB-KW"/>
</dbReference>
<dbReference type="SUPFAM" id="SSF52540">
    <property type="entry name" value="P-loop containing nucleoside triphosphate hydrolases"/>
    <property type="match status" value="2"/>
</dbReference>
<organism evidence="5 6">
    <name type="scientific">Corynebacterium oculi</name>
    <dbReference type="NCBI Taxonomy" id="1544416"/>
    <lineage>
        <taxon>Bacteria</taxon>
        <taxon>Bacillati</taxon>
        <taxon>Actinomycetota</taxon>
        <taxon>Actinomycetes</taxon>
        <taxon>Mycobacteriales</taxon>
        <taxon>Corynebacteriaceae</taxon>
        <taxon>Corynebacterium</taxon>
    </lineage>
</organism>
<dbReference type="EMBL" id="LKST01000003">
    <property type="protein sequence ID" value="KQB83924.1"/>
    <property type="molecule type" value="Genomic_DNA"/>
</dbReference>
<dbReference type="Proteomes" id="UP000050517">
    <property type="component" value="Unassembled WGS sequence"/>
</dbReference>
<evidence type="ECO:0000313" key="5">
    <source>
        <dbReference type="EMBL" id="KQB83924.1"/>
    </source>
</evidence>
<dbReference type="InterPro" id="IPR027417">
    <property type="entry name" value="P-loop_NTPase"/>
</dbReference>